<dbReference type="OrthoDB" id="2196187at2759"/>
<keyword evidence="3 6" id="KW-0690">Ribosome biogenesis</keyword>
<keyword evidence="4 6" id="KW-0653">Protein transport</keyword>
<dbReference type="AlphaFoldDB" id="F2S1A4"/>
<feature type="region of interest" description="Disordered" evidence="7">
    <location>
        <begin position="656"/>
        <end position="709"/>
    </location>
</feature>
<evidence type="ECO:0000256" key="6">
    <source>
        <dbReference type="RuleBase" id="RU365057"/>
    </source>
</evidence>
<feature type="domain" description="SDA1 N-terminal" evidence="9">
    <location>
        <begin position="69"/>
        <end position="437"/>
    </location>
</feature>
<dbReference type="SUPFAM" id="SSF48371">
    <property type="entry name" value="ARM repeat"/>
    <property type="match status" value="1"/>
</dbReference>
<dbReference type="Pfam" id="PF05285">
    <property type="entry name" value="SDA1_dom"/>
    <property type="match status" value="1"/>
</dbReference>
<keyword evidence="11" id="KW-1185">Reference proteome</keyword>
<comment type="similarity">
    <text evidence="1 6">Belongs to the SDA1 family.</text>
</comment>
<organism evidence="10 11">
    <name type="scientific">Trichophyton tonsurans (strain CBS 112818)</name>
    <name type="common">Scalp ringworm fungus</name>
    <dbReference type="NCBI Taxonomy" id="647933"/>
    <lineage>
        <taxon>Eukaryota</taxon>
        <taxon>Fungi</taxon>
        <taxon>Dikarya</taxon>
        <taxon>Ascomycota</taxon>
        <taxon>Pezizomycotina</taxon>
        <taxon>Eurotiomycetes</taxon>
        <taxon>Eurotiomycetidae</taxon>
        <taxon>Onygenales</taxon>
        <taxon>Arthrodermataceae</taxon>
        <taxon>Trichophyton</taxon>
    </lineage>
</organism>
<sequence length="709" mass="79689">MGKRKLGALEKVDADLTNLQYKIRRDPKSYVEDFRSQHLQYENHREIFMAAPSAATDTGIISLIDLIDFVAHVAECYPEITKDFPQELIEMISLHHAVLSPDLREKIVGSLVLLKRKDIIDSSTLLQTLFPILVSTPSKTLRAFLFHKIVSDLRSANAKTTNHKLNRTIQTVLFNLVVADRSSSKALWSVKITRELWKRQIWTESKAVEIMKEAALADNEKVIIGGVRFFLGGDKEREELEDESSDDDVIDVGKVKHQATINKGSKKRAKAIEKAKAIVKKKEKKKNAPHPLNFSALHLLHDPQGFAENLFQKHLQNTKAKLNIEQRLLVLQLVSRLVGLHKLTIIQLYSYFLKYLTPKQPSVTSFLASLAQSCHSLVPPDTLEPLIQKIANEFVSEGSAAEVASAGLNAIREICVRQPLAMNDTLLQDLVMYRKSKDKGVMMAAKGLLSLYREVGAEKLKRRDRGKDAAMGLKVGERKSQRYGEEEIGEIEGLELLEKWKEEERRKNRRENGLPSDGESDEDEENENDWAAWNMEEDDSDDSGGWIDVQSDVDIVFSDSDDDEPTAKKAKTDEDAIKAGDDKKTEESEAKKISRLATTRILTPADLAKLAELRAAASVNALLPENKRKRLLQQAAANRHADDPLTAAEIEGLAALSAGKQTRQEKIAHVNETKTDRSEFKSKLARKKETKEKLGKSSTNKEKARKRTS</sequence>
<reference evidence="11" key="1">
    <citation type="journal article" date="2012" name="MBio">
        <title>Comparative genome analysis of Trichophyton rubrum and related dermatophytes reveals candidate genes involved in infection.</title>
        <authorList>
            <person name="Martinez D.A."/>
            <person name="Oliver B.G."/>
            <person name="Graeser Y."/>
            <person name="Goldberg J.M."/>
            <person name="Li W."/>
            <person name="Martinez-Rossi N.M."/>
            <person name="Monod M."/>
            <person name="Shelest E."/>
            <person name="Barton R.C."/>
            <person name="Birch E."/>
            <person name="Brakhage A.A."/>
            <person name="Chen Z."/>
            <person name="Gurr S.J."/>
            <person name="Heiman D."/>
            <person name="Heitman J."/>
            <person name="Kosti I."/>
            <person name="Rossi A."/>
            <person name="Saif S."/>
            <person name="Samalova M."/>
            <person name="Saunders C.W."/>
            <person name="Shea T."/>
            <person name="Summerbell R.C."/>
            <person name="Xu J."/>
            <person name="Young S."/>
            <person name="Zeng Q."/>
            <person name="Birren B.W."/>
            <person name="Cuomo C.A."/>
            <person name="White T.C."/>
        </authorList>
    </citation>
    <scope>NUCLEOTIDE SEQUENCE [LARGE SCALE GENOMIC DNA]</scope>
    <source>
        <strain evidence="11">CBS 112818</strain>
    </source>
</reference>
<dbReference type="EMBL" id="GG698501">
    <property type="protein sequence ID" value="EGD97353.1"/>
    <property type="molecule type" value="Genomic_DNA"/>
</dbReference>
<dbReference type="InterPro" id="IPR007949">
    <property type="entry name" value="SDA1_MD"/>
</dbReference>
<dbReference type="PANTHER" id="PTHR12730">
    <property type="entry name" value="HSDA/SDA1-RELATED"/>
    <property type="match status" value="1"/>
</dbReference>
<evidence type="ECO:0000256" key="5">
    <source>
        <dbReference type="ARBA" id="ARBA00023242"/>
    </source>
</evidence>
<evidence type="ECO:0000256" key="3">
    <source>
        <dbReference type="ARBA" id="ARBA00022517"/>
    </source>
</evidence>
<accession>F2S1A4</accession>
<dbReference type="GO" id="GO:0005730">
    <property type="term" value="C:nucleolus"/>
    <property type="evidence" value="ECO:0007669"/>
    <property type="project" value="UniProtKB-SubCell"/>
</dbReference>
<evidence type="ECO:0000259" key="9">
    <source>
        <dbReference type="Pfam" id="PF08158"/>
    </source>
</evidence>
<dbReference type="Pfam" id="PF08158">
    <property type="entry name" value="SDA1_HEAT"/>
    <property type="match status" value="1"/>
</dbReference>
<dbReference type="GO" id="GO:0042273">
    <property type="term" value="P:ribosomal large subunit biogenesis"/>
    <property type="evidence" value="ECO:0007669"/>
    <property type="project" value="UniProtKB-UniRule"/>
</dbReference>
<feature type="region of interest" description="Disordered" evidence="7">
    <location>
        <begin position="504"/>
        <end position="527"/>
    </location>
</feature>
<name>F2S1A4_TRIT1</name>
<evidence type="ECO:0000256" key="4">
    <source>
        <dbReference type="ARBA" id="ARBA00022927"/>
    </source>
</evidence>
<dbReference type="InterPro" id="IPR012977">
    <property type="entry name" value="SDA1_N"/>
</dbReference>
<dbReference type="InterPro" id="IPR016024">
    <property type="entry name" value="ARM-type_fold"/>
</dbReference>
<feature type="region of interest" description="Disordered" evidence="7">
    <location>
        <begin position="557"/>
        <end position="591"/>
    </location>
</feature>
<keyword evidence="5 6" id="KW-0539">Nucleus</keyword>
<feature type="compositionally biased region" description="Acidic residues" evidence="7">
    <location>
        <begin position="518"/>
        <end position="527"/>
    </location>
</feature>
<dbReference type="GO" id="GO:0015031">
    <property type="term" value="P:protein transport"/>
    <property type="evidence" value="ECO:0007669"/>
    <property type="project" value="UniProtKB-KW"/>
</dbReference>
<keyword evidence="2 6" id="KW-0813">Transport</keyword>
<dbReference type="PANTHER" id="PTHR12730:SF0">
    <property type="entry name" value="PROTEIN SDA1 HOMOLOG"/>
    <property type="match status" value="1"/>
</dbReference>
<gene>
    <name evidence="10" type="ORF">TESG_04764</name>
</gene>
<comment type="function">
    <text evidence="6">Required for 60S pre-ribosomal subunits export to the cytoplasm.</text>
</comment>
<dbReference type="InterPro" id="IPR027312">
    <property type="entry name" value="Sda1"/>
</dbReference>
<feature type="domain" description="SDA1 middle" evidence="8">
    <location>
        <begin position="546"/>
        <end position="672"/>
    </location>
</feature>
<comment type="subcellular location">
    <subcellularLocation>
        <location evidence="6">Nucleus</location>
        <location evidence="6">Nucleolus</location>
    </subcellularLocation>
</comment>
<evidence type="ECO:0000313" key="11">
    <source>
        <dbReference type="Proteomes" id="UP000009172"/>
    </source>
</evidence>
<evidence type="ECO:0000256" key="7">
    <source>
        <dbReference type="SAM" id="MobiDB-lite"/>
    </source>
</evidence>
<evidence type="ECO:0000256" key="2">
    <source>
        <dbReference type="ARBA" id="ARBA00022448"/>
    </source>
</evidence>
<dbReference type="GO" id="GO:0000055">
    <property type="term" value="P:ribosomal large subunit export from nucleus"/>
    <property type="evidence" value="ECO:0007669"/>
    <property type="project" value="UniProtKB-UniRule"/>
</dbReference>
<dbReference type="HOGENOM" id="CLU_009161_2_1_1"/>
<evidence type="ECO:0000256" key="1">
    <source>
        <dbReference type="ARBA" id="ARBA00005783"/>
    </source>
</evidence>
<feature type="compositionally biased region" description="Basic and acidic residues" evidence="7">
    <location>
        <begin position="662"/>
        <end position="702"/>
    </location>
</feature>
<evidence type="ECO:0000259" key="8">
    <source>
        <dbReference type="Pfam" id="PF05285"/>
    </source>
</evidence>
<proteinExistence type="inferred from homology"/>
<feature type="compositionally biased region" description="Basic and acidic residues" evidence="7">
    <location>
        <begin position="565"/>
        <end position="591"/>
    </location>
</feature>
<protein>
    <recommendedName>
        <fullName evidence="6">Protein SDA1</fullName>
    </recommendedName>
</protein>
<dbReference type="Proteomes" id="UP000009172">
    <property type="component" value="Unassembled WGS sequence"/>
</dbReference>
<evidence type="ECO:0000313" key="10">
    <source>
        <dbReference type="EMBL" id="EGD97353.1"/>
    </source>
</evidence>